<dbReference type="Pfam" id="PF05292">
    <property type="entry name" value="MCD"/>
    <property type="match status" value="1"/>
</dbReference>
<gene>
    <name evidence="3" type="ORF">CCO03_11005</name>
</gene>
<evidence type="ECO:0000259" key="2">
    <source>
        <dbReference type="Pfam" id="PF17408"/>
    </source>
</evidence>
<dbReference type="InterPro" id="IPR038917">
    <property type="entry name" value="Malonyl_CoA_deC"/>
</dbReference>
<dbReference type="KEGG" id="cser:CCO03_11005"/>
<dbReference type="GO" id="GO:0006633">
    <property type="term" value="P:fatty acid biosynthetic process"/>
    <property type="evidence" value="ECO:0007669"/>
    <property type="project" value="InterPro"/>
</dbReference>
<dbReference type="EMBL" id="CP021455">
    <property type="protein sequence ID" value="ARU05150.1"/>
    <property type="molecule type" value="Genomic_DNA"/>
</dbReference>
<dbReference type="InterPro" id="IPR007956">
    <property type="entry name" value="Malonyl_CoA_deC_C"/>
</dbReference>
<dbReference type="InterPro" id="IPR035372">
    <property type="entry name" value="MCD_N"/>
</dbReference>
<protein>
    <submittedName>
        <fullName evidence="3">Malonyl-CoA decarboxylase</fullName>
    </submittedName>
</protein>
<evidence type="ECO:0000259" key="1">
    <source>
        <dbReference type="Pfam" id="PF05292"/>
    </source>
</evidence>
<dbReference type="PANTHER" id="PTHR28641:SF1">
    <property type="entry name" value="MALONYL-COA DECARBOXYLASE, MITOCHONDRIAL"/>
    <property type="match status" value="1"/>
</dbReference>
<name>A0A1Y0ENX7_9BURK</name>
<dbReference type="Gene3D" id="3.40.630.150">
    <property type="entry name" value="Malonyl-CoA decarboxylase, catalytic domain"/>
    <property type="match status" value="1"/>
</dbReference>
<feature type="domain" description="Malonyl-CoA decarboxylase N-terminal" evidence="2">
    <location>
        <begin position="120"/>
        <end position="207"/>
    </location>
</feature>
<dbReference type="GO" id="GO:0050080">
    <property type="term" value="F:malonyl-CoA decarboxylase activity"/>
    <property type="evidence" value="ECO:0007669"/>
    <property type="project" value="InterPro"/>
</dbReference>
<dbReference type="InterPro" id="IPR042303">
    <property type="entry name" value="Malonyl_CoA_deC_C_sf"/>
</dbReference>
<dbReference type="InterPro" id="IPR038351">
    <property type="entry name" value="MCD_N_sf"/>
</dbReference>
<dbReference type="Gene3D" id="1.20.140.90">
    <property type="entry name" value="Malonyl-CoA decarboxylase, oligemerization domain"/>
    <property type="match status" value="1"/>
</dbReference>
<sequence length="496" mass="55150">MSVCVHGVWVRCRCVTTDCGFIPKLVCVRTGLTESATSTAPEAAAAQPRSTRTRLAVSLRRSEEALSPRALRKLLADLHGIAEARSDVEAAKQAEHLAHWYAQACPAERQDFWLLLAEQFAPDAELIECARLQLDGAWGTQEQGAAEVRLRRALASPRGRLLQRFAAFEQGMRFLVDLRGELLQALPGDRRLLPLDAELEALFTSWFELGSLRLDRISWDSPASLVEQLIQYEAVHDITSWADVKNRLDADRRCYGFFHPRLPGVPLIFVEVAFGERMADHMAPLLDEHAEPADLARATHAVFYSISNTQPGLKGVSFGDSLIKRVVEALQQDLPNVKHFATLSPLPGFARWLRAQAPERVAALPTKARQALADALGLEAEPPTGEAVLQALDQADLASWHEKSAARAWLLQMAAHYLVREFSRGKPLDPVARFHLGNGACVERLNWAADLSVKGRRQSWGLMVNYLYDLKRLDKHRQALAQEQVPASKAVLARLD</sequence>
<keyword evidence="4" id="KW-1185">Reference proteome</keyword>
<dbReference type="AlphaFoldDB" id="A0A1Y0ENX7"/>
<evidence type="ECO:0000313" key="4">
    <source>
        <dbReference type="Proteomes" id="UP000196138"/>
    </source>
</evidence>
<proteinExistence type="predicted"/>
<organism evidence="3 4">
    <name type="scientific">Comamonas serinivorans</name>
    <dbReference type="NCBI Taxonomy" id="1082851"/>
    <lineage>
        <taxon>Bacteria</taxon>
        <taxon>Pseudomonadati</taxon>
        <taxon>Pseudomonadota</taxon>
        <taxon>Betaproteobacteria</taxon>
        <taxon>Burkholderiales</taxon>
        <taxon>Comamonadaceae</taxon>
        <taxon>Comamonas</taxon>
    </lineage>
</organism>
<dbReference type="Proteomes" id="UP000196138">
    <property type="component" value="Chromosome"/>
</dbReference>
<dbReference type="OrthoDB" id="5292736at2"/>
<feature type="domain" description="Malonyl-CoA decarboxylase C-terminal" evidence="1">
    <location>
        <begin position="210"/>
        <end position="469"/>
    </location>
</feature>
<accession>A0A1Y0ENX7</accession>
<reference evidence="3 4" key="1">
    <citation type="submission" date="2017-05" db="EMBL/GenBank/DDBJ databases">
        <authorList>
            <person name="Song R."/>
            <person name="Chenine A.L."/>
            <person name="Ruprecht R.M."/>
        </authorList>
    </citation>
    <scope>NUCLEOTIDE SEQUENCE [LARGE SCALE GENOMIC DNA]</scope>
    <source>
        <strain evidence="3 4">DSM 26136</strain>
    </source>
</reference>
<dbReference type="PANTHER" id="PTHR28641">
    <property type="match status" value="1"/>
</dbReference>
<dbReference type="Pfam" id="PF17408">
    <property type="entry name" value="MCD_N"/>
    <property type="match status" value="1"/>
</dbReference>
<evidence type="ECO:0000313" key="3">
    <source>
        <dbReference type="EMBL" id="ARU05150.1"/>
    </source>
</evidence>